<sequence length="114" mass="13407">EWKIGFTVLEIDSFMERMREILDYHVVIVNKINMIRSLFLSSFLILSVSTRPPHSMDEIKPIPPMDQPNLQEAAAAMFESSSIFKEKLLIEKTKYLSRLDDSKSIRFKPFFFVF</sequence>
<accession>A0AAV5TXN5</accession>
<dbReference type="EMBL" id="BTSX01000005">
    <property type="protein sequence ID" value="GMS99026.1"/>
    <property type="molecule type" value="Genomic_DNA"/>
</dbReference>
<evidence type="ECO:0000313" key="1">
    <source>
        <dbReference type="EMBL" id="GMS99026.1"/>
    </source>
</evidence>
<comment type="caution">
    <text evidence="1">The sequence shown here is derived from an EMBL/GenBank/DDBJ whole genome shotgun (WGS) entry which is preliminary data.</text>
</comment>
<dbReference type="Proteomes" id="UP001432027">
    <property type="component" value="Unassembled WGS sequence"/>
</dbReference>
<dbReference type="PANTHER" id="PTHR35373:SF4">
    <property type="entry name" value="PEPTIDASE_M16_M DOMAIN-CONTAINING PROTEIN"/>
    <property type="match status" value="1"/>
</dbReference>
<keyword evidence="2" id="KW-1185">Reference proteome</keyword>
<feature type="non-terminal residue" evidence="1">
    <location>
        <position position="1"/>
    </location>
</feature>
<reference evidence="1" key="1">
    <citation type="submission" date="2023-10" db="EMBL/GenBank/DDBJ databases">
        <title>Genome assembly of Pristionchus species.</title>
        <authorList>
            <person name="Yoshida K."/>
            <person name="Sommer R.J."/>
        </authorList>
    </citation>
    <scope>NUCLEOTIDE SEQUENCE</scope>
    <source>
        <strain evidence="1">RS0144</strain>
    </source>
</reference>
<dbReference type="AlphaFoldDB" id="A0AAV5TXN5"/>
<evidence type="ECO:0000313" key="2">
    <source>
        <dbReference type="Proteomes" id="UP001432027"/>
    </source>
</evidence>
<dbReference type="PANTHER" id="PTHR35373">
    <property type="entry name" value="PROTEIN CBG16894"/>
    <property type="match status" value="1"/>
</dbReference>
<name>A0AAV5TXN5_9BILA</name>
<protein>
    <submittedName>
        <fullName evidence="1">Uncharacterized protein</fullName>
    </submittedName>
</protein>
<proteinExistence type="predicted"/>
<gene>
    <name evidence="1" type="ORF">PENTCL1PPCAC_21201</name>
</gene>
<organism evidence="1 2">
    <name type="scientific">Pristionchus entomophagus</name>
    <dbReference type="NCBI Taxonomy" id="358040"/>
    <lineage>
        <taxon>Eukaryota</taxon>
        <taxon>Metazoa</taxon>
        <taxon>Ecdysozoa</taxon>
        <taxon>Nematoda</taxon>
        <taxon>Chromadorea</taxon>
        <taxon>Rhabditida</taxon>
        <taxon>Rhabditina</taxon>
        <taxon>Diplogasteromorpha</taxon>
        <taxon>Diplogasteroidea</taxon>
        <taxon>Neodiplogasteridae</taxon>
        <taxon>Pristionchus</taxon>
    </lineage>
</organism>